<evidence type="ECO:0000256" key="1">
    <source>
        <dbReference type="SAM" id="Phobius"/>
    </source>
</evidence>
<dbReference type="AlphaFoldDB" id="A0A8T2R4X9"/>
<dbReference type="EMBL" id="CM035435">
    <property type="protein sequence ID" value="KAH7290808.1"/>
    <property type="molecule type" value="Genomic_DNA"/>
</dbReference>
<dbReference type="Proteomes" id="UP000825935">
    <property type="component" value="Chromosome 30"/>
</dbReference>
<name>A0A8T2R4X9_CERRI</name>
<gene>
    <name evidence="2" type="ORF">KP509_30G064800</name>
</gene>
<keyword evidence="3" id="KW-1185">Reference proteome</keyword>
<organism evidence="2 3">
    <name type="scientific">Ceratopteris richardii</name>
    <name type="common">Triangle waterfern</name>
    <dbReference type="NCBI Taxonomy" id="49495"/>
    <lineage>
        <taxon>Eukaryota</taxon>
        <taxon>Viridiplantae</taxon>
        <taxon>Streptophyta</taxon>
        <taxon>Embryophyta</taxon>
        <taxon>Tracheophyta</taxon>
        <taxon>Polypodiopsida</taxon>
        <taxon>Polypodiidae</taxon>
        <taxon>Polypodiales</taxon>
        <taxon>Pteridineae</taxon>
        <taxon>Pteridaceae</taxon>
        <taxon>Parkerioideae</taxon>
        <taxon>Ceratopteris</taxon>
    </lineage>
</organism>
<comment type="caution">
    <text evidence="2">The sequence shown here is derived from an EMBL/GenBank/DDBJ whole genome shotgun (WGS) entry which is preliminary data.</text>
</comment>
<keyword evidence="1" id="KW-0472">Membrane</keyword>
<sequence length="191" mass="22282">MASVLVVQSLTAEHIPVRSGRKRFLPRAPFFSSRCRRCRKAIETDIEEEHWKEETVVTWDAAMEVPLCPVSYPDEKITMNLFFRRKAMPDKLVASREISVGDFKGGWRWWRWNRTQTYEMHYEDEAYRSADHGQPITMKITACLQSTSSSTINGPCCHRKRRSRWWNRAIRLGRVLISSILPALIGLLITL</sequence>
<evidence type="ECO:0000313" key="2">
    <source>
        <dbReference type="EMBL" id="KAH7290808.1"/>
    </source>
</evidence>
<keyword evidence="1" id="KW-0812">Transmembrane</keyword>
<accession>A0A8T2R4X9</accession>
<evidence type="ECO:0000313" key="3">
    <source>
        <dbReference type="Proteomes" id="UP000825935"/>
    </source>
</evidence>
<proteinExistence type="predicted"/>
<feature type="transmembrane region" description="Helical" evidence="1">
    <location>
        <begin position="169"/>
        <end position="189"/>
    </location>
</feature>
<reference evidence="2" key="1">
    <citation type="submission" date="2021-08" db="EMBL/GenBank/DDBJ databases">
        <title>WGS assembly of Ceratopteris richardii.</title>
        <authorList>
            <person name="Marchant D.B."/>
            <person name="Chen G."/>
            <person name="Jenkins J."/>
            <person name="Shu S."/>
            <person name="Leebens-Mack J."/>
            <person name="Grimwood J."/>
            <person name="Schmutz J."/>
            <person name="Soltis P."/>
            <person name="Soltis D."/>
            <person name="Chen Z.-H."/>
        </authorList>
    </citation>
    <scope>NUCLEOTIDE SEQUENCE</scope>
    <source>
        <strain evidence="2">Whitten #5841</strain>
        <tissue evidence="2">Leaf</tissue>
    </source>
</reference>
<keyword evidence="1" id="KW-1133">Transmembrane helix</keyword>
<protein>
    <submittedName>
        <fullName evidence="2">Uncharacterized protein</fullName>
    </submittedName>
</protein>